<organism evidence="2 3">
    <name type="scientific">Bambusicola thoracicus</name>
    <name type="common">Chinese bamboo-partridge</name>
    <name type="synonym">Perdix thoracica</name>
    <dbReference type="NCBI Taxonomy" id="9083"/>
    <lineage>
        <taxon>Eukaryota</taxon>
        <taxon>Metazoa</taxon>
        <taxon>Chordata</taxon>
        <taxon>Craniata</taxon>
        <taxon>Vertebrata</taxon>
        <taxon>Euteleostomi</taxon>
        <taxon>Archelosauria</taxon>
        <taxon>Archosauria</taxon>
        <taxon>Dinosauria</taxon>
        <taxon>Saurischia</taxon>
        <taxon>Theropoda</taxon>
        <taxon>Coelurosauria</taxon>
        <taxon>Aves</taxon>
        <taxon>Neognathae</taxon>
        <taxon>Galloanserae</taxon>
        <taxon>Galliformes</taxon>
        <taxon>Phasianidae</taxon>
        <taxon>Perdicinae</taxon>
        <taxon>Bambusicola</taxon>
    </lineage>
</organism>
<dbReference type="AlphaFoldDB" id="A0A2P4SBI7"/>
<comment type="caution">
    <text evidence="2">The sequence shown here is derived from an EMBL/GenBank/DDBJ whole genome shotgun (WGS) entry which is preliminary data.</text>
</comment>
<feature type="region of interest" description="Disordered" evidence="1">
    <location>
        <begin position="1"/>
        <end position="27"/>
    </location>
</feature>
<feature type="non-terminal residue" evidence="2">
    <location>
        <position position="112"/>
    </location>
</feature>
<evidence type="ECO:0000256" key="1">
    <source>
        <dbReference type="SAM" id="MobiDB-lite"/>
    </source>
</evidence>
<dbReference type="Proteomes" id="UP000237246">
    <property type="component" value="Unassembled WGS sequence"/>
</dbReference>
<sequence length="112" mass="11967">MAPSLPPPPASTADTEQDPRDSPQGHLALPAAHHCSHLLSPLQCACCVAGQVVTRTSLGALLATVPLLPMSSACFLPISLSKKDHHSRNLWALIMLTSHARSRRQTRSNAVF</sequence>
<dbReference type="EMBL" id="PPHD01068926">
    <property type="protein sequence ID" value="POI21474.1"/>
    <property type="molecule type" value="Genomic_DNA"/>
</dbReference>
<gene>
    <name evidence="2" type="ORF">CIB84_014779</name>
</gene>
<reference evidence="2 3" key="1">
    <citation type="submission" date="2018-01" db="EMBL/GenBank/DDBJ databases">
        <title>Comparison of the Chinese Bamboo Partridge and Red Junglefowl genome sequences highlights the importance of demography in genome evolution.</title>
        <authorList>
            <person name="Tiley G.P."/>
            <person name="Kimball R.T."/>
            <person name="Braun E.L."/>
            <person name="Burleigh J.G."/>
        </authorList>
    </citation>
    <scope>NUCLEOTIDE SEQUENCE [LARGE SCALE GENOMIC DNA]</scope>
    <source>
        <strain evidence="2">RTK389</strain>
        <tissue evidence="2">Blood</tissue>
    </source>
</reference>
<evidence type="ECO:0000313" key="2">
    <source>
        <dbReference type="EMBL" id="POI21474.1"/>
    </source>
</evidence>
<evidence type="ECO:0000313" key="3">
    <source>
        <dbReference type="Proteomes" id="UP000237246"/>
    </source>
</evidence>
<protein>
    <submittedName>
        <fullName evidence="2">Uncharacterized protein</fullName>
    </submittedName>
</protein>
<keyword evidence="3" id="KW-1185">Reference proteome</keyword>
<proteinExistence type="predicted"/>
<accession>A0A2P4SBI7</accession>
<feature type="compositionally biased region" description="Pro residues" evidence="1">
    <location>
        <begin position="1"/>
        <end position="10"/>
    </location>
</feature>
<name>A0A2P4SBI7_BAMTH</name>